<name>A0A2S5BB47_9BASI</name>
<dbReference type="InterPro" id="IPR040442">
    <property type="entry name" value="Pyrv_kinase-like_dom_sf"/>
</dbReference>
<dbReference type="FunFam" id="3.20.20.60:FF:000003">
    <property type="entry name" value="3-methyl-2-oxobutanoate hydroxymethyltransferase"/>
    <property type="match status" value="1"/>
</dbReference>
<dbReference type="GO" id="GO:0008168">
    <property type="term" value="F:methyltransferase activity"/>
    <property type="evidence" value="ECO:0007669"/>
    <property type="project" value="UniProtKB-KW"/>
</dbReference>
<reference evidence="8 9" key="1">
    <citation type="journal article" date="2018" name="Front. Microbiol.">
        <title>Prospects for Fungal Bioremediation of Acidic Radioactive Waste Sites: Characterization and Genome Sequence of Rhodotorula taiwanensis MD1149.</title>
        <authorList>
            <person name="Tkavc R."/>
            <person name="Matrosova V.Y."/>
            <person name="Grichenko O.E."/>
            <person name="Gostincar C."/>
            <person name="Volpe R.P."/>
            <person name="Klimenkova P."/>
            <person name="Gaidamakova E.K."/>
            <person name="Zhou C.E."/>
            <person name="Stewart B.J."/>
            <person name="Lyman M.G."/>
            <person name="Malfatti S.A."/>
            <person name="Rubinfeld B."/>
            <person name="Courtot M."/>
            <person name="Singh J."/>
            <person name="Dalgard C.L."/>
            <person name="Hamilton T."/>
            <person name="Frey K.G."/>
            <person name="Gunde-Cimerman N."/>
            <person name="Dugan L."/>
            <person name="Daly M.J."/>
        </authorList>
    </citation>
    <scope>NUCLEOTIDE SEQUENCE [LARGE SCALE GENOMIC DNA]</scope>
    <source>
        <strain evidence="8 9">MD1149</strain>
    </source>
</reference>
<keyword evidence="9" id="KW-1185">Reference proteome</keyword>
<dbReference type="GO" id="GO:0005739">
    <property type="term" value="C:mitochondrion"/>
    <property type="evidence" value="ECO:0007669"/>
    <property type="project" value="TreeGrafter"/>
</dbReference>
<evidence type="ECO:0000256" key="1">
    <source>
        <dbReference type="ARBA" id="ARBA00005033"/>
    </source>
</evidence>
<dbReference type="Pfam" id="PF02548">
    <property type="entry name" value="Pantoate_transf"/>
    <property type="match status" value="1"/>
</dbReference>
<dbReference type="GO" id="GO:0015940">
    <property type="term" value="P:pantothenate biosynthetic process"/>
    <property type="evidence" value="ECO:0007669"/>
    <property type="project" value="UniProtKB-UniPathway"/>
</dbReference>
<comment type="catalytic activity">
    <reaction evidence="5 6">
        <text>(6R)-5,10-methylene-5,6,7,8-tetrahydrofolate + 3-methyl-2-oxobutanoate + H2O = 2-dehydropantoate + (6S)-5,6,7,8-tetrahydrofolate</text>
        <dbReference type="Rhea" id="RHEA:11824"/>
        <dbReference type="ChEBI" id="CHEBI:11561"/>
        <dbReference type="ChEBI" id="CHEBI:11851"/>
        <dbReference type="ChEBI" id="CHEBI:15377"/>
        <dbReference type="ChEBI" id="CHEBI:15636"/>
        <dbReference type="ChEBI" id="CHEBI:57453"/>
        <dbReference type="EC" id="2.1.2.11"/>
    </reaction>
</comment>
<feature type="region of interest" description="Disordered" evidence="7">
    <location>
        <begin position="121"/>
        <end position="142"/>
    </location>
</feature>
<dbReference type="SUPFAM" id="SSF51621">
    <property type="entry name" value="Phosphoenolpyruvate/pyruvate domain"/>
    <property type="match status" value="1"/>
</dbReference>
<dbReference type="HAMAP" id="MF_00156">
    <property type="entry name" value="PanB"/>
    <property type="match status" value="1"/>
</dbReference>
<evidence type="ECO:0000256" key="2">
    <source>
        <dbReference type="ARBA" id="ARBA00008676"/>
    </source>
</evidence>
<evidence type="ECO:0000256" key="5">
    <source>
        <dbReference type="ARBA" id="ARBA00049172"/>
    </source>
</evidence>
<proteinExistence type="inferred from homology"/>
<evidence type="ECO:0000313" key="8">
    <source>
        <dbReference type="EMBL" id="POY73999.1"/>
    </source>
</evidence>
<sequence>MSTGSVARSIARSLGCDAASTTSHRQLARVVGPAYRHHRQLSTQSRPALAAPPCTCAQSPARSYSSYPTQPVEQKHGAPQPRRKRTIRDLQANKRKRIPITMLTAHDYPSARFIEAAALPPSSATNGTNEAGSSLPSPSQQPRGIDIALIGDSLAMVACGYPSTTHLTLDEMLYHCRAVARGCKTSLLVADLPFGTYAVSVEDGVRAAVRIIQEGHMDAVKIEGGAEVVPLIKRLTDVGIPVMAHVGLTPQRQAALSGYRVQGKTVASAMKVYDDARAVTEDGGAFAVVLEAIPARLAAWITDRLDAPTIGIGAGKGCDGQVLVQLDMLGVDSDLGAGGKGPRFLKRYANLGQVATDAVREYADEVRGGQFPSEEHTYPISDEAWRGFLEAATTKARS</sequence>
<dbReference type="InterPro" id="IPR003700">
    <property type="entry name" value="Pantoate_hydroxy_MeTrfase"/>
</dbReference>
<evidence type="ECO:0000256" key="6">
    <source>
        <dbReference type="RuleBase" id="RU362100"/>
    </source>
</evidence>
<keyword evidence="6" id="KW-0566">Pantothenate biosynthesis</keyword>
<evidence type="ECO:0000256" key="3">
    <source>
        <dbReference type="ARBA" id="ARBA00012618"/>
    </source>
</evidence>
<dbReference type="EC" id="2.1.2.11" evidence="3 6"/>
<evidence type="ECO:0000256" key="7">
    <source>
        <dbReference type="SAM" id="MobiDB-lite"/>
    </source>
</evidence>
<dbReference type="NCBIfam" id="NF001452">
    <property type="entry name" value="PRK00311.1"/>
    <property type="match status" value="1"/>
</dbReference>
<comment type="function">
    <text evidence="6">Catalyzes the reversible reaction in which hydroxymethyl group from 5,10-methylenetetrahydrofolate is transferred onto alpha-ketoisovalerate to form ketopantoate.</text>
</comment>
<comment type="pathway">
    <text evidence="1 6">Cofactor biosynthesis; (R)-pantothenate biosynthesis; (R)-pantoate from 3-methyl-2-oxobutanoate: step 1/2.</text>
</comment>
<dbReference type="NCBIfam" id="TIGR00222">
    <property type="entry name" value="panB"/>
    <property type="match status" value="1"/>
</dbReference>
<dbReference type="AlphaFoldDB" id="A0A2S5BB47"/>
<gene>
    <name evidence="8" type="ORF">BMF94_2810</name>
</gene>
<comment type="caution">
    <text evidence="8">The sequence shown here is derived from an EMBL/GenBank/DDBJ whole genome shotgun (WGS) entry which is preliminary data.</text>
</comment>
<keyword evidence="4 6" id="KW-0808">Transferase</keyword>
<dbReference type="InterPro" id="IPR015813">
    <property type="entry name" value="Pyrv/PenolPyrv_kinase-like_dom"/>
</dbReference>
<dbReference type="PANTHER" id="PTHR20881">
    <property type="entry name" value="3-METHYL-2-OXOBUTANOATE HYDROXYMETHYLTRANSFERASE"/>
    <property type="match status" value="1"/>
</dbReference>
<evidence type="ECO:0000256" key="4">
    <source>
        <dbReference type="ARBA" id="ARBA00022679"/>
    </source>
</evidence>
<protein>
    <recommendedName>
        <fullName evidence="3 6">3-methyl-2-oxobutanoate hydroxymethyltransferase</fullName>
        <ecNumber evidence="3 6">2.1.2.11</ecNumber>
    </recommendedName>
</protein>
<accession>A0A2S5BB47</accession>
<dbReference type="UniPathway" id="UPA00028">
    <property type="reaction ID" value="UER00003"/>
</dbReference>
<feature type="compositionally biased region" description="Polar residues" evidence="7">
    <location>
        <begin position="122"/>
        <end position="142"/>
    </location>
</feature>
<dbReference type="PANTHER" id="PTHR20881:SF0">
    <property type="entry name" value="3-METHYL-2-OXOBUTANOATE HYDROXYMETHYLTRANSFERASE"/>
    <property type="match status" value="1"/>
</dbReference>
<dbReference type="Proteomes" id="UP000237144">
    <property type="component" value="Unassembled WGS sequence"/>
</dbReference>
<dbReference type="Gene3D" id="3.20.20.60">
    <property type="entry name" value="Phosphoenolpyruvate-binding domains"/>
    <property type="match status" value="1"/>
</dbReference>
<dbReference type="GO" id="GO:0003864">
    <property type="term" value="F:3-methyl-2-oxobutanoate hydroxymethyltransferase activity"/>
    <property type="evidence" value="ECO:0007669"/>
    <property type="project" value="UniProtKB-EC"/>
</dbReference>
<dbReference type="EMBL" id="PJQD01000029">
    <property type="protein sequence ID" value="POY73999.1"/>
    <property type="molecule type" value="Genomic_DNA"/>
</dbReference>
<dbReference type="OrthoDB" id="425211at2759"/>
<dbReference type="GO" id="GO:0000287">
    <property type="term" value="F:magnesium ion binding"/>
    <property type="evidence" value="ECO:0007669"/>
    <property type="project" value="TreeGrafter"/>
</dbReference>
<comment type="similarity">
    <text evidence="2 6">Belongs to the PanB family.</text>
</comment>
<dbReference type="STRING" id="741276.A0A2S5BB47"/>
<feature type="region of interest" description="Disordered" evidence="7">
    <location>
        <begin position="60"/>
        <end position="91"/>
    </location>
</feature>
<dbReference type="GO" id="GO:0032259">
    <property type="term" value="P:methylation"/>
    <property type="evidence" value="ECO:0007669"/>
    <property type="project" value="UniProtKB-KW"/>
</dbReference>
<organism evidence="8 9">
    <name type="scientific">Rhodotorula taiwanensis</name>
    <dbReference type="NCBI Taxonomy" id="741276"/>
    <lineage>
        <taxon>Eukaryota</taxon>
        <taxon>Fungi</taxon>
        <taxon>Dikarya</taxon>
        <taxon>Basidiomycota</taxon>
        <taxon>Pucciniomycotina</taxon>
        <taxon>Microbotryomycetes</taxon>
        <taxon>Sporidiobolales</taxon>
        <taxon>Sporidiobolaceae</taxon>
        <taxon>Rhodotorula</taxon>
    </lineage>
</organism>
<feature type="compositionally biased region" description="Polar residues" evidence="7">
    <location>
        <begin position="60"/>
        <end position="72"/>
    </location>
</feature>
<keyword evidence="8" id="KW-0489">Methyltransferase</keyword>
<dbReference type="CDD" id="cd06557">
    <property type="entry name" value="KPHMT-like"/>
    <property type="match status" value="1"/>
</dbReference>
<evidence type="ECO:0000313" key="9">
    <source>
        <dbReference type="Proteomes" id="UP000237144"/>
    </source>
</evidence>